<evidence type="ECO:0000256" key="4">
    <source>
        <dbReference type="ARBA" id="ARBA00022980"/>
    </source>
</evidence>
<reference evidence="9 10" key="1">
    <citation type="journal article" date="2013" name="Nature">
        <title>Anaerobic oxidation of methane coupled to nitrate reduction in a novel archaeal lineage.</title>
        <authorList>
            <person name="Haroon M.F."/>
            <person name="Hu S."/>
            <person name="Shi Y."/>
            <person name="Imelfort M."/>
            <person name="Keller J."/>
            <person name="Hugenholtz P."/>
            <person name="Yuan Z."/>
            <person name="Tyson G.W."/>
        </authorList>
    </citation>
    <scope>NUCLEOTIDE SEQUENCE [LARGE SCALE GENOMIC DNA]</scope>
    <source>
        <strain evidence="9 10">ANME-2d</strain>
    </source>
</reference>
<dbReference type="GO" id="GO:0006412">
    <property type="term" value="P:translation"/>
    <property type="evidence" value="ECO:0007669"/>
    <property type="project" value="UniProtKB-UniRule"/>
</dbReference>
<evidence type="ECO:0000256" key="1">
    <source>
        <dbReference type="ARBA" id="ARBA00007465"/>
    </source>
</evidence>
<evidence type="ECO:0000256" key="5">
    <source>
        <dbReference type="ARBA" id="ARBA00023274"/>
    </source>
</evidence>
<dbReference type="PROSITE" id="PS00632">
    <property type="entry name" value="RIBOSOMAL_S4"/>
    <property type="match status" value="1"/>
</dbReference>
<dbReference type="GO" id="GO:0019843">
    <property type="term" value="F:rRNA binding"/>
    <property type="evidence" value="ECO:0007669"/>
    <property type="project" value="UniProtKB-UniRule"/>
</dbReference>
<dbReference type="OrthoDB" id="10429at2157"/>
<dbReference type="InterPro" id="IPR022801">
    <property type="entry name" value="Ribosomal_uS4"/>
</dbReference>
<dbReference type="InterPro" id="IPR001912">
    <property type="entry name" value="Ribosomal_uS4_N"/>
</dbReference>
<keyword evidence="10" id="KW-1185">Reference proteome</keyword>
<feature type="domain" description="RNA-binding S4" evidence="7">
    <location>
        <begin position="108"/>
        <end position="179"/>
    </location>
</feature>
<keyword evidence="2 6" id="KW-0699">rRNA-binding</keyword>
<comment type="function">
    <text evidence="6">With S5 and S12 plays an important role in translational accuracy.</text>
</comment>
<dbReference type="InterPro" id="IPR036986">
    <property type="entry name" value="S4_RNA-bd_sf"/>
</dbReference>
<comment type="function">
    <text evidence="6">One of the primary rRNA binding proteins, it binds directly to 16S rRNA where it nucleates assembly of the body of the 30S subunit.</text>
</comment>
<dbReference type="GO" id="GO:0003735">
    <property type="term" value="F:structural constituent of ribosome"/>
    <property type="evidence" value="ECO:0007669"/>
    <property type="project" value="InterPro"/>
</dbReference>
<accession>A0A062V4Z2</accession>
<dbReference type="SMART" id="SM01390">
    <property type="entry name" value="Ribosomal_S4"/>
    <property type="match status" value="1"/>
</dbReference>
<dbReference type="InterPro" id="IPR022802">
    <property type="entry name" value="Ribosomal_uS4_arc"/>
</dbReference>
<evidence type="ECO:0000313" key="9">
    <source>
        <dbReference type="EMBL" id="KCZ71688.1"/>
    </source>
</evidence>
<dbReference type="InterPro" id="IPR005710">
    <property type="entry name" value="Ribosomal_uS4_euk/arc"/>
</dbReference>
<dbReference type="PATRIC" id="fig|1392998.3.peg.2418"/>
<dbReference type="PANTHER" id="PTHR11831">
    <property type="entry name" value="30S 40S RIBOSOMAL PROTEIN"/>
    <property type="match status" value="1"/>
</dbReference>
<organism evidence="9 10">
    <name type="scientific">Candidatus Methanoperedens nitratireducens</name>
    <dbReference type="NCBI Taxonomy" id="1392998"/>
    <lineage>
        <taxon>Archaea</taxon>
        <taxon>Methanobacteriati</taxon>
        <taxon>Methanobacteriota</taxon>
        <taxon>Stenosarchaea group</taxon>
        <taxon>Methanomicrobia</taxon>
        <taxon>Methanosarcinales</taxon>
        <taxon>ANME-2 cluster</taxon>
        <taxon>Candidatus Methanoperedentaceae</taxon>
        <taxon>Candidatus Methanoperedens</taxon>
    </lineage>
</organism>
<dbReference type="Pfam" id="PF01479">
    <property type="entry name" value="S4"/>
    <property type="match status" value="1"/>
</dbReference>
<evidence type="ECO:0000256" key="6">
    <source>
        <dbReference type="HAMAP-Rule" id="MF_01306"/>
    </source>
</evidence>
<gene>
    <name evidence="6" type="primary">rps4</name>
    <name evidence="9" type="ORF">ANME2D_02425</name>
</gene>
<dbReference type="RefSeq" id="WP_048091791.1">
    <property type="nucleotide sequence ID" value="NZ_JMIY01000005.1"/>
</dbReference>
<comment type="similarity">
    <text evidence="1 6">Belongs to the universal ribosomal protein uS4 family.</text>
</comment>
<dbReference type="Proteomes" id="UP000027153">
    <property type="component" value="Unassembled WGS sequence"/>
</dbReference>
<evidence type="ECO:0000256" key="3">
    <source>
        <dbReference type="ARBA" id="ARBA00022884"/>
    </source>
</evidence>
<dbReference type="InterPro" id="IPR018079">
    <property type="entry name" value="Ribosomal_uS4_CS"/>
</dbReference>
<evidence type="ECO:0000256" key="2">
    <source>
        <dbReference type="ARBA" id="ARBA00022730"/>
    </source>
</evidence>
<keyword evidence="4 6" id="KW-0689">Ribosomal protein</keyword>
<dbReference type="GO" id="GO:0042274">
    <property type="term" value="P:ribosomal small subunit biogenesis"/>
    <property type="evidence" value="ECO:0007669"/>
    <property type="project" value="TreeGrafter"/>
</dbReference>
<dbReference type="Gene3D" id="3.10.290.10">
    <property type="entry name" value="RNA-binding S4 domain"/>
    <property type="match status" value="1"/>
</dbReference>
<keyword evidence="3 6" id="KW-0694">RNA-binding</keyword>
<dbReference type="CDD" id="cd00165">
    <property type="entry name" value="S4"/>
    <property type="match status" value="1"/>
</dbReference>
<dbReference type="SMART" id="SM00363">
    <property type="entry name" value="S4"/>
    <property type="match status" value="1"/>
</dbReference>
<dbReference type="GO" id="GO:0015935">
    <property type="term" value="C:small ribosomal subunit"/>
    <property type="evidence" value="ECO:0007669"/>
    <property type="project" value="InterPro"/>
</dbReference>
<name>A0A062V4Z2_9EURY</name>
<dbReference type="HAMAP" id="MF_01306_A">
    <property type="entry name" value="Ribosomal_uS4_A"/>
    <property type="match status" value="1"/>
</dbReference>
<feature type="domain" description="Small ribosomal subunit protein uS4 N-terminal" evidence="8">
    <location>
        <begin position="2"/>
        <end position="107"/>
    </location>
</feature>
<dbReference type="AlphaFoldDB" id="A0A062V4Z2"/>
<evidence type="ECO:0000313" key="10">
    <source>
        <dbReference type="Proteomes" id="UP000027153"/>
    </source>
</evidence>
<dbReference type="NCBIfam" id="TIGR01018">
    <property type="entry name" value="uS4_arch"/>
    <property type="match status" value="1"/>
</dbReference>
<dbReference type="SUPFAM" id="SSF55174">
    <property type="entry name" value="Alpha-L RNA-binding motif"/>
    <property type="match status" value="1"/>
</dbReference>
<keyword evidence="5 6" id="KW-0687">Ribonucleoprotein</keyword>
<dbReference type="EMBL" id="JMIY01000005">
    <property type="protein sequence ID" value="KCZ71688.1"/>
    <property type="molecule type" value="Genomic_DNA"/>
</dbReference>
<comment type="caution">
    <text evidence="9">The sequence shown here is derived from an EMBL/GenBank/DDBJ whole genome shotgun (WGS) entry which is preliminary data.</text>
</comment>
<dbReference type="NCBIfam" id="NF003139">
    <property type="entry name" value="PRK04051.1"/>
    <property type="match status" value="1"/>
</dbReference>
<evidence type="ECO:0000259" key="7">
    <source>
        <dbReference type="SMART" id="SM00363"/>
    </source>
</evidence>
<evidence type="ECO:0000259" key="8">
    <source>
        <dbReference type="SMART" id="SM01390"/>
    </source>
</evidence>
<sequence>MGYPGKDRKSYDTPKHPWQAARMASEVELVKRYGLRNRKEVWKTHSSLKNYRELARKLLAESAKGKLAGNVKTDSDNILSRLKRYGLLKTDAGLDDILSLDVTNFLERRLQTQVHKQGLANTVKQARQFIVHGHISVGGRRVTVPGYLVSMDEELRINYYGSSPLFGEGHPSRPAQVIKGMMQETAKPEQTAGETKMEA</sequence>
<dbReference type="PANTHER" id="PTHR11831:SF5">
    <property type="entry name" value="40S RIBOSOMAL PROTEIN S9"/>
    <property type="match status" value="1"/>
</dbReference>
<dbReference type="PROSITE" id="PS50889">
    <property type="entry name" value="S4"/>
    <property type="match status" value="1"/>
</dbReference>
<comment type="subunit">
    <text evidence="6">Part of the 30S ribosomal subunit. Contacts protein S5. The interaction surface between S4 and S5 is involved in control of translational fidelity.</text>
</comment>
<dbReference type="InterPro" id="IPR002942">
    <property type="entry name" value="S4_RNA-bd"/>
</dbReference>
<proteinExistence type="inferred from homology"/>
<protein>
    <recommendedName>
        <fullName evidence="6">Small ribosomal subunit protein uS4</fullName>
    </recommendedName>
</protein>